<evidence type="ECO:0000313" key="2">
    <source>
        <dbReference type="EMBL" id="ALA56839.1"/>
    </source>
</evidence>
<gene>
    <name evidence="2" type="ORF">NITMOv2_0403</name>
</gene>
<keyword evidence="3" id="KW-1185">Reference proteome</keyword>
<reference evidence="2 3" key="1">
    <citation type="journal article" date="2015" name="Proc. Natl. Acad. Sci. U.S.A.">
        <title>Expanded metabolic versatility of ubiquitous nitrite-oxidizing bacteria from the genus Nitrospira.</title>
        <authorList>
            <person name="Koch H."/>
            <person name="Lucker S."/>
            <person name="Albertsen M."/>
            <person name="Kitzinger K."/>
            <person name="Herbold C."/>
            <person name="Spieck E."/>
            <person name="Nielsen P.H."/>
            <person name="Wagner M."/>
            <person name="Daims H."/>
        </authorList>
    </citation>
    <scope>NUCLEOTIDE SEQUENCE [LARGE SCALE GENOMIC DNA]</scope>
    <source>
        <strain evidence="2 3">NSP M-1</strain>
    </source>
</reference>
<dbReference type="KEGG" id="nmv:NITMOv2_0403"/>
<dbReference type="PROSITE" id="PS51257">
    <property type="entry name" value="PROKAR_LIPOPROTEIN"/>
    <property type="match status" value="1"/>
</dbReference>
<accession>A0A0K2G7I6</accession>
<dbReference type="Proteomes" id="UP000069205">
    <property type="component" value="Chromosome"/>
</dbReference>
<sequence>MSRATWDWRAWSVAGVVCGLVGCGTVGPPVPPEDVGVAPLIERQKKEQARQGGPGSALDTRQTDGSQLTEPVGQDVDLPPLRPVGGR</sequence>
<dbReference type="STRING" id="42253.NITMOv2_0403"/>
<dbReference type="AlphaFoldDB" id="A0A0K2G7I6"/>
<proteinExistence type="predicted"/>
<feature type="region of interest" description="Disordered" evidence="1">
    <location>
        <begin position="42"/>
        <end position="87"/>
    </location>
</feature>
<evidence type="ECO:0000256" key="1">
    <source>
        <dbReference type="SAM" id="MobiDB-lite"/>
    </source>
</evidence>
<dbReference type="RefSeq" id="WP_053378266.1">
    <property type="nucleotide sequence ID" value="NZ_CP011801.1"/>
</dbReference>
<dbReference type="EMBL" id="CP011801">
    <property type="protein sequence ID" value="ALA56839.1"/>
    <property type="molecule type" value="Genomic_DNA"/>
</dbReference>
<name>A0A0K2G7I6_NITMO</name>
<evidence type="ECO:0000313" key="3">
    <source>
        <dbReference type="Proteomes" id="UP000069205"/>
    </source>
</evidence>
<feature type="compositionally biased region" description="Polar residues" evidence="1">
    <location>
        <begin position="59"/>
        <end position="69"/>
    </location>
</feature>
<dbReference type="PATRIC" id="fig|42253.5.peg.390"/>
<organism evidence="2 3">
    <name type="scientific">Nitrospira moscoviensis</name>
    <dbReference type="NCBI Taxonomy" id="42253"/>
    <lineage>
        <taxon>Bacteria</taxon>
        <taxon>Pseudomonadati</taxon>
        <taxon>Nitrospirota</taxon>
        <taxon>Nitrospiria</taxon>
        <taxon>Nitrospirales</taxon>
        <taxon>Nitrospiraceae</taxon>
        <taxon>Nitrospira</taxon>
    </lineage>
</organism>
<protein>
    <recommendedName>
        <fullName evidence="4">Lipoprotein</fullName>
    </recommendedName>
</protein>
<evidence type="ECO:0008006" key="4">
    <source>
        <dbReference type="Google" id="ProtNLM"/>
    </source>
</evidence>